<comment type="caution">
    <text evidence="12">The sequence shown here is derived from an EMBL/GenBank/DDBJ whole genome shotgun (WGS) entry which is preliminary data.</text>
</comment>
<dbReference type="RefSeq" id="WP_305107885.1">
    <property type="nucleotide sequence ID" value="NZ_JAUTWS010000067.1"/>
</dbReference>
<evidence type="ECO:0000256" key="8">
    <source>
        <dbReference type="ARBA" id="ARBA00022989"/>
    </source>
</evidence>
<evidence type="ECO:0000256" key="6">
    <source>
        <dbReference type="ARBA" id="ARBA00022692"/>
    </source>
</evidence>
<name>A0ABT9EA97_9PROT</name>
<dbReference type="Pfam" id="PF03748">
    <property type="entry name" value="FliL"/>
    <property type="match status" value="1"/>
</dbReference>
<evidence type="ECO:0000313" key="12">
    <source>
        <dbReference type="EMBL" id="MDO9713024.1"/>
    </source>
</evidence>
<keyword evidence="10" id="KW-0997">Cell inner membrane</keyword>
<evidence type="ECO:0000256" key="3">
    <source>
        <dbReference type="ARBA" id="ARBA00008281"/>
    </source>
</evidence>
<organism evidence="12 13">
    <name type="scientific">Paracraurococcus lichenis</name>
    <dbReference type="NCBI Taxonomy" id="3064888"/>
    <lineage>
        <taxon>Bacteria</taxon>
        <taxon>Pseudomonadati</taxon>
        <taxon>Pseudomonadota</taxon>
        <taxon>Alphaproteobacteria</taxon>
        <taxon>Acetobacterales</taxon>
        <taxon>Roseomonadaceae</taxon>
        <taxon>Paracraurococcus</taxon>
    </lineage>
</organism>
<evidence type="ECO:0000256" key="4">
    <source>
        <dbReference type="ARBA" id="ARBA00022475"/>
    </source>
</evidence>
<keyword evidence="8" id="KW-1133">Transmembrane helix</keyword>
<accession>A0ABT9EA97</accession>
<keyword evidence="12" id="KW-0282">Flagellum</keyword>
<keyword evidence="6" id="KW-0812">Transmembrane</keyword>
<keyword evidence="12" id="KW-0969">Cilium</keyword>
<evidence type="ECO:0000256" key="9">
    <source>
        <dbReference type="ARBA" id="ARBA00023136"/>
    </source>
</evidence>
<keyword evidence="11" id="KW-0732">Signal</keyword>
<keyword evidence="12" id="KW-0966">Cell projection</keyword>
<comment type="subcellular location">
    <subcellularLocation>
        <location evidence="10">Cell inner membrane</location>
    </subcellularLocation>
    <subcellularLocation>
        <location evidence="2">Cell membrane</location>
        <topology evidence="2">Single-pass membrane protein</topology>
    </subcellularLocation>
</comment>
<proteinExistence type="inferred from homology"/>
<comment type="function">
    <text evidence="1 10">Controls the rotational direction of flagella during chemotaxis.</text>
</comment>
<gene>
    <name evidence="12" type="ORF">Q7A36_32145</name>
</gene>
<keyword evidence="13" id="KW-1185">Reference proteome</keyword>
<evidence type="ECO:0000313" key="13">
    <source>
        <dbReference type="Proteomes" id="UP001243009"/>
    </source>
</evidence>
<keyword evidence="9 10" id="KW-0472">Membrane</keyword>
<keyword evidence="5 10" id="KW-0145">Chemotaxis</keyword>
<keyword evidence="7 10" id="KW-0283">Flagellar rotation</keyword>
<protein>
    <recommendedName>
        <fullName evidence="10">Flagellar protein FliL</fullName>
    </recommendedName>
</protein>
<evidence type="ECO:0000256" key="7">
    <source>
        <dbReference type="ARBA" id="ARBA00022779"/>
    </source>
</evidence>
<dbReference type="Proteomes" id="UP001243009">
    <property type="component" value="Unassembled WGS sequence"/>
</dbReference>
<evidence type="ECO:0000256" key="11">
    <source>
        <dbReference type="SAM" id="SignalP"/>
    </source>
</evidence>
<feature type="signal peptide" evidence="11">
    <location>
        <begin position="1"/>
        <end position="26"/>
    </location>
</feature>
<feature type="chain" id="PRO_5047374560" description="Flagellar protein FliL" evidence="11">
    <location>
        <begin position="27"/>
        <end position="134"/>
    </location>
</feature>
<evidence type="ECO:0000256" key="5">
    <source>
        <dbReference type="ARBA" id="ARBA00022500"/>
    </source>
</evidence>
<dbReference type="InterPro" id="IPR005503">
    <property type="entry name" value="FliL"/>
</dbReference>
<keyword evidence="4" id="KW-1003">Cell membrane</keyword>
<dbReference type="EMBL" id="JAUTWS010000067">
    <property type="protein sequence ID" value="MDO9713024.1"/>
    <property type="molecule type" value="Genomic_DNA"/>
</dbReference>
<reference evidence="12 13" key="1">
    <citation type="submission" date="2023-08" db="EMBL/GenBank/DDBJ databases">
        <title>The draft genome sequence of Paracraurococcus sp. LOR1-02.</title>
        <authorList>
            <person name="Kingkaew E."/>
            <person name="Tanasupawat S."/>
        </authorList>
    </citation>
    <scope>NUCLEOTIDE SEQUENCE [LARGE SCALE GENOMIC DNA]</scope>
    <source>
        <strain evidence="12 13">LOR1-02</strain>
    </source>
</reference>
<comment type="similarity">
    <text evidence="3 10">Belongs to the FliL family.</text>
</comment>
<sequence>MPVFRRRHALQGALAVLPALAVSARAAEGPPKREFEFLSLGDFTVNLPSTERRMRYVVVSITIETKGEKTQAFRELTPRLRQAALQRLLQMAQSRMLQPGQTDTALLREGLFEGIATVQEEGLKDVVITRLLHS</sequence>
<evidence type="ECO:0000256" key="1">
    <source>
        <dbReference type="ARBA" id="ARBA00002254"/>
    </source>
</evidence>
<evidence type="ECO:0000256" key="2">
    <source>
        <dbReference type="ARBA" id="ARBA00004162"/>
    </source>
</evidence>
<evidence type="ECO:0000256" key="10">
    <source>
        <dbReference type="RuleBase" id="RU364125"/>
    </source>
</evidence>